<feature type="domain" description="EGF-like" evidence="19">
    <location>
        <begin position="377"/>
        <end position="412"/>
    </location>
</feature>
<evidence type="ECO:0000256" key="7">
    <source>
        <dbReference type="ARBA" id="ARBA00022782"/>
    </source>
</evidence>
<comment type="caution">
    <text evidence="21">The sequence shown here is derived from an EMBL/GenBank/DDBJ whole genome shotgun (WGS) entry which is preliminary data.</text>
</comment>
<dbReference type="PROSITE" id="PS01187">
    <property type="entry name" value="EGF_CA"/>
    <property type="match status" value="2"/>
</dbReference>
<dbReference type="GO" id="GO:0045197">
    <property type="term" value="P:establishment or maintenance of epithelial cell apical/basal polarity"/>
    <property type="evidence" value="ECO:0007669"/>
    <property type="project" value="TreeGrafter"/>
</dbReference>
<dbReference type="GO" id="GO:0005886">
    <property type="term" value="C:plasma membrane"/>
    <property type="evidence" value="ECO:0007669"/>
    <property type="project" value="TreeGrafter"/>
</dbReference>
<dbReference type="InterPro" id="IPR000742">
    <property type="entry name" value="EGF"/>
</dbReference>
<feature type="disulfide bond" evidence="14">
    <location>
        <begin position="189"/>
        <end position="201"/>
    </location>
</feature>
<dbReference type="Pfam" id="PF12661">
    <property type="entry name" value="hEGF"/>
    <property type="match status" value="1"/>
</dbReference>
<dbReference type="SUPFAM" id="SSF57196">
    <property type="entry name" value="EGF/Laminin"/>
    <property type="match status" value="1"/>
</dbReference>
<dbReference type="GO" id="GO:0032991">
    <property type="term" value="C:protein-containing complex"/>
    <property type="evidence" value="ECO:0007669"/>
    <property type="project" value="TreeGrafter"/>
</dbReference>
<dbReference type="PANTHER" id="PTHR24049">
    <property type="entry name" value="CRUMBS FAMILY MEMBER"/>
    <property type="match status" value="1"/>
</dbReference>
<dbReference type="InterPro" id="IPR018097">
    <property type="entry name" value="EGF_Ca-bd_CS"/>
</dbReference>
<evidence type="ECO:0000256" key="18">
    <source>
        <dbReference type="SAM" id="SignalP"/>
    </source>
</evidence>
<comment type="function">
    <text evidence="15">Putative Notch ligand involved in the mediation of Notch signaling.</text>
</comment>
<evidence type="ECO:0000256" key="2">
    <source>
        <dbReference type="ARBA" id="ARBA00022473"/>
    </source>
</evidence>
<evidence type="ECO:0000256" key="13">
    <source>
        <dbReference type="PROSITE-ProRule" id="PRU00076"/>
    </source>
</evidence>
<evidence type="ECO:0000259" key="20">
    <source>
        <dbReference type="PROSITE" id="PS51051"/>
    </source>
</evidence>
<feature type="domain" description="DSL" evidence="20">
    <location>
        <begin position="174"/>
        <end position="218"/>
    </location>
</feature>
<evidence type="ECO:0000313" key="22">
    <source>
        <dbReference type="Proteomes" id="UP001174909"/>
    </source>
</evidence>
<protein>
    <recommendedName>
        <fullName evidence="15">Delta-like protein</fullName>
    </recommendedName>
</protein>
<accession>A0AA35RBD4</accession>
<feature type="region of interest" description="Disordered" evidence="16">
    <location>
        <begin position="722"/>
        <end position="771"/>
    </location>
</feature>
<evidence type="ECO:0000256" key="6">
    <source>
        <dbReference type="ARBA" id="ARBA00022737"/>
    </source>
</evidence>
<dbReference type="InterPro" id="IPR009030">
    <property type="entry name" value="Growth_fac_rcpt_cys_sf"/>
</dbReference>
<evidence type="ECO:0000256" key="15">
    <source>
        <dbReference type="RuleBase" id="RU280815"/>
    </source>
</evidence>
<keyword evidence="11 13" id="KW-1015">Disulfide bond</keyword>
<feature type="disulfide bond" evidence="13">
    <location>
        <begin position="381"/>
        <end position="391"/>
    </location>
</feature>
<feature type="domain" description="EGF-like" evidence="19">
    <location>
        <begin position="221"/>
        <end position="254"/>
    </location>
</feature>
<feature type="compositionally biased region" description="Basic and acidic residues" evidence="16">
    <location>
        <begin position="752"/>
        <end position="771"/>
    </location>
</feature>
<dbReference type="InterPro" id="IPR001774">
    <property type="entry name" value="DSL"/>
</dbReference>
<keyword evidence="9 15" id="KW-1133">Transmembrane helix</keyword>
<name>A0AA35RBD4_GEOBA</name>
<feature type="signal peptide" evidence="18">
    <location>
        <begin position="1"/>
        <end position="24"/>
    </location>
</feature>
<evidence type="ECO:0000256" key="10">
    <source>
        <dbReference type="ARBA" id="ARBA00023136"/>
    </source>
</evidence>
<evidence type="ECO:0000256" key="5">
    <source>
        <dbReference type="ARBA" id="ARBA00022729"/>
    </source>
</evidence>
<dbReference type="FunFam" id="2.10.25.10:FF:000173">
    <property type="entry name" value="Neurogenic locus notch protein 2"/>
    <property type="match status" value="1"/>
</dbReference>
<gene>
    <name evidence="21" type="ORF">GBAR_LOCUS5028</name>
</gene>
<keyword evidence="3 13" id="KW-0245">EGF-like domain</keyword>
<dbReference type="InterPro" id="IPR011651">
    <property type="entry name" value="Notch_ligand_N"/>
</dbReference>
<evidence type="ECO:0000256" key="1">
    <source>
        <dbReference type="ARBA" id="ARBA00004479"/>
    </source>
</evidence>
<dbReference type="SUPFAM" id="SSF57184">
    <property type="entry name" value="Growth factor receptor domain"/>
    <property type="match status" value="1"/>
</dbReference>
<feature type="chain" id="PRO_5041225189" description="Delta-like protein" evidence="18">
    <location>
        <begin position="25"/>
        <end position="771"/>
    </location>
</feature>
<feature type="domain" description="EGF-like" evidence="19">
    <location>
        <begin position="287"/>
        <end position="324"/>
    </location>
</feature>
<keyword evidence="7" id="KW-0221">Differentiation</keyword>
<dbReference type="GO" id="GO:0007157">
    <property type="term" value="P:heterophilic cell-cell adhesion via plasma membrane cell adhesion molecules"/>
    <property type="evidence" value="ECO:0007669"/>
    <property type="project" value="TreeGrafter"/>
</dbReference>
<reference evidence="21" key="1">
    <citation type="submission" date="2023-03" db="EMBL/GenBank/DDBJ databases">
        <authorList>
            <person name="Steffen K."/>
            <person name="Cardenas P."/>
        </authorList>
    </citation>
    <scope>NUCLEOTIDE SEQUENCE</scope>
</reference>
<dbReference type="Pfam" id="PF01414">
    <property type="entry name" value="DSL"/>
    <property type="match status" value="1"/>
</dbReference>
<dbReference type="Gene3D" id="2.10.25.10">
    <property type="entry name" value="Laminin"/>
    <property type="match status" value="5"/>
</dbReference>
<dbReference type="PROSITE" id="PS00010">
    <property type="entry name" value="ASX_HYDROXYL"/>
    <property type="match status" value="3"/>
</dbReference>
<evidence type="ECO:0000256" key="4">
    <source>
        <dbReference type="ARBA" id="ARBA00022692"/>
    </source>
</evidence>
<dbReference type="InterPro" id="IPR051022">
    <property type="entry name" value="Notch_Cell-Fate_Det"/>
</dbReference>
<evidence type="ECO:0000256" key="8">
    <source>
        <dbReference type="ARBA" id="ARBA00022843"/>
    </source>
</evidence>
<feature type="transmembrane region" description="Helical" evidence="17">
    <location>
        <begin position="513"/>
        <end position="546"/>
    </location>
</feature>
<dbReference type="PROSITE" id="PS51051">
    <property type="entry name" value="DSL"/>
    <property type="match status" value="1"/>
</dbReference>
<feature type="domain" description="EGF-like" evidence="19">
    <location>
        <begin position="416"/>
        <end position="452"/>
    </location>
</feature>
<organism evidence="21 22">
    <name type="scientific">Geodia barretti</name>
    <name type="common">Barrett's horny sponge</name>
    <dbReference type="NCBI Taxonomy" id="519541"/>
    <lineage>
        <taxon>Eukaryota</taxon>
        <taxon>Metazoa</taxon>
        <taxon>Porifera</taxon>
        <taxon>Demospongiae</taxon>
        <taxon>Heteroscleromorpha</taxon>
        <taxon>Tetractinellida</taxon>
        <taxon>Astrophorina</taxon>
        <taxon>Geodiidae</taxon>
        <taxon>Geodia</taxon>
    </lineage>
</organism>
<feature type="disulfide bond" evidence="13">
    <location>
        <begin position="402"/>
        <end position="411"/>
    </location>
</feature>
<keyword evidence="10 15" id="KW-0472">Membrane</keyword>
<dbReference type="SMART" id="SM00179">
    <property type="entry name" value="EGF_CA"/>
    <property type="match status" value="4"/>
</dbReference>
<dbReference type="Pfam" id="PF00008">
    <property type="entry name" value="EGF"/>
    <property type="match status" value="2"/>
</dbReference>
<dbReference type="Gene3D" id="2.10.25.140">
    <property type="match status" value="1"/>
</dbReference>
<dbReference type="PROSITE" id="PS50026">
    <property type="entry name" value="EGF_3"/>
    <property type="match status" value="5"/>
</dbReference>
<dbReference type="InterPro" id="IPR013032">
    <property type="entry name" value="EGF-like_CS"/>
</dbReference>
<evidence type="ECO:0000256" key="3">
    <source>
        <dbReference type="ARBA" id="ARBA00022536"/>
    </source>
</evidence>
<dbReference type="CDD" id="cd00054">
    <property type="entry name" value="EGF_CA"/>
    <property type="match status" value="4"/>
</dbReference>
<keyword evidence="22" id="KW-1185">Reference proteome</keyword>
<dbReference type="Pfam" id="PF07657">
    <property type="entry name" value="MNNL"/>
    <property type="match status" value="1"/>
</dbReference>
<keyword evidence="8" id="KW-0832">Ubl conjugation</keyword>
<feature type="disulfide bond" evidence="13">
    <location>
        <begin position="442"/>
        <end position="451"/>
    </location>
</feature>
<dbReference type="InterPro" id="IPR001881">
    <property type="entry name" value="EGF-like_Ca-bd_dom"/>
</dbReference>
<evidence type="ECO:0000256" key="16">
    <source>
        <dbReference type="SAM" id="MobiDB-lite"/>
    </source>
</evidence>
<dbReference type="FunFam" id="2.10.25.10:FF:000006">
    <property type="entry name" value="Versican core protein-like isoform 1"/>
    <property type="match status" value="1"/>
</dbReference>
<feature type="domain" description="EGF-like" evidence="19">
    <location>
        <begin position="326"/>
        <end position="363"/>
    </location>
</feature>
<evidence type="ECO:0000313" key="21">
    <source>
        <dbReference type="EMBL" id="CAI8007067.1"/>
    </source>
</evidence>
<feature type="disulfide bond" evidence="13">
    <location>
        <begin position="244"/>
        <end position="253"/>
    </location>
</feature>
<evidence type="ECO:0000256" key="12">
    <source>
        <dbReference type="ARBA" id="ARBA00023180"/>
    </source>
</evidence>
<evidence type="ECO:0000256" key="14">
    <source>
        <dbReference type="PROSITE-ProRule" id="PRU00377"/>
    </source>
</evidence>
<dbReference type="Proteomes" id="UP001174909">
    <property type="component" value="Unassembled WGS sequence"/>
</dbReference>
<keyword evidence="6 15" id="KW-0677">Repeat</keyword>
<dbReference type="AlphaFoldDB" id="A0AA35RBD4"/>
<dbReference type="SMART" id="SM00181">
    <property type="entry name" value="EGF"/>
    <property type="match status" value="6"/>
</dbReference>
<evidence type="ECO:0000256" key="11">
    <source>
        <dbReference type="ARBA" id="ARBA00023157"/>
    </source>
</evidence>
<dbReference type="GO" id="GO:0005509">
    <property type="term" value="F:calcium ion binding"/>
    <property type="evidence" value="ECO:0007669"/>
    <property type="project" value="InterPro"/>
</dbReference>
<evidence type="ECO:0000256" key="9">
    <source>
        <dbReference type="ARBA" id="ARBA00022989"/>
    </source>
</evidence>
<keyword evidence="5 15" id="KW-0732">Signal</keyword>
<keyword evidence="2 15" id="KW-0217">Developmental protein</keyword>
<feature type="disulfide bond" evidence="14">
    <location>
        <begin position="176"/>
        <end position="185"/>
    </location>
</feature>
<comment type="caution">
    <text evidence="13">Lacks conserved residue(s) required for the propagation of feature annotation.</text>
</comment>
<feature type="disulfide bond" evidence="13">
    <location>
        <begin position="353"/>
        <end position="362"/>
    </location>
</feature>
<dbReference type="PROSITE" id="PS01186">
    <property type="entry name" value="EGF_2"/>
    <property type="match status" value="4"/>
</dbReference>
<dbReference type="GO" id="GO:0030154">
    <property type="term" value="P:cell differentiation"/>
    <property type="evidence" value="ECO:0007669"/>
    <property type="project" value="UniProtKB-KW"/>
</dbReference>
<comment type="subcellular location">
    <subcellularLocation>
        <location evidence="1 15">Membrane</location>
        <topology evidence="1 15">Single-pass type I membrane protein</topology>
    </subcellularLocation>
</comment>
<evidence type="ECO:0000256" key="17">
    <source>
        <dbReference type="SAM" id="Phobius"/>
    </source>
</evidence>
<keyword evidence="4 15" id="KW-0812">Transmembrane</keyword>
<proteinExistence type="predicted"/>
<dbReference type="InterPro" id="IPR000152">
    <property type="entry name" value="EGF-type_Asp/Asn_hydroxyl_site"/>
</dbReference>
<keyword evidence="12" id="KW-0325">Glycoprotein</keyword>
<feature type="disulfide bond" evidence="13">
    <location>
        <begin position="314"/>
        <end position="323"/>
    </location>
</feature>
<dbReference type="GO" id="GO:0007219">
    <property type="term" value="P:Notch signaling pathway"/>
    <property type="evidence" value="ECO:0007669"/>
    <property type="project" value="InterPro"/>
</dbReference>
<dbReference type="FunFam" id="2.10.25.10:FF:000143">
    <property type="entry name" value="Protein crumbs 1"/>
    <property type="match status" value="1"/>
</dbReference>
<dbReference type="PROSITE" id="PS00022">
    <property type="entry name" value="EGF_1"/>
    <property type="match status" value="6"/>
</dbReference>
<evidence type="ECO:0000259" key="19">
    <source>
        <dbReference type="PROSITE" id="PS50026"/>
    </source>
</evidence>
<dbReference type="EMBL" id="CASHTH010000744">
    <property type="protein sequence ID" value="CAI8007067.1"/>
    <property type="molecule type" value="Genomic_DNA"/>
</dbReference>
<sequence>MWPRSCLAVLSLLLLSALPRPAHGTYYFYVELQSFSNPNNRDHNGGCCEPSCGNPCDNYFIFCLRQAGYDRNSNICPYGSFSTAANVRSGSTLQFSSADLAPSVPNPVRFAGNVWPLGFQLKIRVLDADGDADDLVDYFIIEESSFLPTNDYTDYTTYGGENSNDVTIRLRYRLRCRGNWHGHDCNMICVDQDTDTAHLECALDGSYVCMDGWADLTTQCTVPICQEGCHLTGGTCNQPGECNCEPGWSGDLCDTCTPKEGCVNGYCTSPNDCTCNEGYTGPLCNILEDPCDYLSPCVHGNCTNEGGGSYLCSCEAGYTGSECETEIDECVAGRPCLNGATCEDQVNGFTCSCAVGWTGDTCGDDIDDCAEVSECSDGSNCTVGCLNGGTCVDEVGGFTCECPPLFSGGNCQEPTDGDQCDRLPCLNGGTCTDDFLVFKCECPPGFKGDRCEEPTDPDLCGELACKEDEICVVVGDGSGKDGHVCAPCDNGPAGCDKEVAAQSDNKAQDDTPVIIGASVGGAVLLLLLLLCLLVSCCWCHSLWLLICPCLRRDKVEENDAGNGTLTSPYSSVSHNAMNMEPNTLLASGKTASLTANGGLQNPMYAAPGGAKFRAPPTGNGSTTHYDQLTHRPTSANKEDLVVEDLEKDLALENSQKEDPHYEALGLHLLPTTSPQYQKLVDTLQDGSTQAKGAYASLYNVPSATDCPPQVPPRPPQLMPPAVGGARPENPYIVTPARAPVDSMATTSPTTPEKSDLAKEYEKLDEPDLSKL</sequence>